<keyword evidence="1" id="KW-0805">Transcription regulation</keyword>
<evidence type="ECO:0000256" key="3">
    <source>
        <dbReference type="ARBA" id="ARBA00023163"/>
    </source>
</evidence>
<organism evidence="5 6">
    <name type="scientific">Aeromicrobium fastidiosum</name>
    <dbReference type="NCBI Taxonomy" id="52699"/>
    <lineage>
        <taxon>Bacteria</taxon>
        <taxon>Bacillati</taxon>
        <taxon>Actinomycetota</taxon>
        <taxon>Actinomycetes</taxon>
        <taxon>Propionibacteriales</taxon>
        <taxon>Nocardioidaceae</taxon>
        <taxon>Aeromicrobium</taxon>
    </lineage>
</organism>
<dbReference type="SUPFAM" id="SSF46785">
    <property type="entry name" value="Winged helix' DNA-binding domain"/>
    <property type="match status" value="1"/>
</dbReference>
<name>A0A641AHY6_9ACTN</name>
<evidence type="ECO:0000256" key="2">
    <source>
        <dbReference type="ARBA" id="ARBA00023125"/>
    </source>
</evidence>
<dbReference type="InterPro" id="IPR036388">
    <property type="entry name" value="WH-like_DNA-bd_sf"/>
</dbReference>
<dbReference type="InterPro" id="IPR011663">
    <property type="entry name" value="UTRA"/>
</dbReference>
<dbReference type="PROSITE" id="PS50949">
    <property type="entry name" value="HTH_GNTR"/>
    <property type="match status" value="1"/>
</dbReference>
<dbReference type="SMART" id="SM00345">
    <property type="entry name" value="HTH_GNTR"/>
    <property type="match status" value="1"/>
</dbReference>
<dbReference type="GO" id="GO:0003677">
    <property type="term" value="F:DNA binding"/>
    <property type="evidence" value="ECO:0007669"/>
    <property type="project" value="UniProtKB-KW"/>
</dbReference>
<reference evidence="5" key="1">
    <citation type="submission" date="2019-09" db="EMBL/GenBank/DDBJ databases">
        <authorList>
            <person name="Li J."/>
        </authorList>
    </citation>
    <scope>NUCLEOTIDE SEQUENCE [LARGE SCALE GENOMIC DNA]</scope>
    <source>
        <strain evidence="5">NRBC 14897</strain>
    </source>
</reference>
<dbReference type="GO" id="GO:0003700">
    <property type="term" value="F:DNA-binding transcription factor activity"/>
    <property type="evidence" value="ECO:0007669"/>
    <property type="project" value="InterPro"/>
</dbReference>
<dbReference type="Pfam" id="PF07702">
    <property type="entry name" value="UTRA"/>
    <property type="match status" value="1"/>
</dbReference>
<evidence type="ECO:0000256" key="1">
    <source>
        <dbReference type="ARBA" id="ARBA00023015"/>
    </source>
</evidence>
<dbReference type="SUPFAM" id="SSF64288">
    <property type="entry name" value="Chorismate lyase-like"/>
    <property type="match status" value="1"/>
</dbReference>
<dbReference type="PANTHER" id="PTHR44846:SF1">
    <property type="entry name" value="MANNOSYL-D-GLYCERATE TRANSPORT_METABOLISM SYSTEM REPRESSOR MNGR-RELATED"/>
    <property type="match status" value="1"/>
</dbReference>
<dbReference type="Pfam" id="PF00392">
    <property type="entry name" value="GntR"/>
    <property type="match status" value="1"/>
</dbReference>
<comment type="caution">
    <text evidence="5">The sequence shown here is derived from an EMBL/GenBank/DDBJ whole genome shotgun (WGS) entry which is preliminary data.</text>
</comment>
<dbReference type="AlphaFoldDB" id="A0A641AHY6"/>
<dbReference type="CDD" id="cd07377">
    <property type="entry name" value="WHTH_GntR"/>
    <property type="match status" value="1"/>
</dbReference>
<protein>
    <submittedName>
        <fullName evidence="5">GntR family transcriptional regulator</fullName>
    </submittedName>
</protein>
<evidence type="ECO:0000313" key="5">
    <source>
        <dbReference type="EMBL" id="KAA1373551.1"/>
    </source>
</evidence>
<dbReference type="EMBL" id="SDPP02000005">
    <property type="protein sequence ID" value="KAA1373551.1"/>
    <property type="molecule type" value="Genomic_DNA"/>
</dbReference>
<evidence type="ECO:0000259" key="4">
    <source>
        <dbReference type="PROSITE" id="PS50949"/>
    </source>
</evidence>
<sequence length="253" mass="27726">MFYSCPMEEPVTETLDRDSAVPLYQQLEEILYAKIAGGEWVPNQRVPSENEMNRIYGLSRMTVRGVLSKMATEGLLVRVPGKGTYVAPPKITARSPAYKGVREQLEAQGYAISTTLVSVETTAAPRAVREGLRLEGQDVVAVVRLRSANGSPVSLHRSYVPADLAPDLADHDLVGRQLCVVLKDQYALPMASVAENLEAVAVEGTDATLLELRRGAPALMLTDVISDPTGRPFEYSSIVFRGDTVRLQFDYEL</sequence>
<dbReference type="InterPro" id="IPR000524">
    <property type="entry name" value="Tscrpt_reg_HTH_GntR"/>
</dbReference>
<evidence type="ECO:0000313" key="6">
    <source>
        <dbReference type="Proteomes" id="UP001515100"/>
    </source>
</evidence>
<keyword evidence="6" id="KW-1185">Reference proteome</keyword>
<dbReference type="Proteomes" id="UP001515100">
    <property type="component" value="Unassembled WGS sequence"/>
</dbReference>
<proteinExistence type="predicted"/>
<dbReference type="GO" id="GO:0045892">
    <property type="term" value="P:negative regulation of DNA-templated transcription"/>
    <property type="evidence" value="ECO:0007669"/>
    <property type="project" value="TreeGrafter"/>
</dbReference>
<keyword evidence="2" id="KW-0238">DNA-binding</keyword>
<keyword evidence="3" id="KW-0804">Transcription</keyword>
<dbReference type="SMART" id="SM00866">
    <property type="entry name" value="UTRA"/>
    <property type="match status" value="1"/>
</dbReference>
<dbReference type="InterPro" id="IPR036390">
    <property type="entry name" value="WH_DNA-bd_sf"/>
</dbReference>
<feature type="domain" description="HTH gntR-type" evidence="4">
    <location>
        <begin position="21"/>
        <end position="89"/>
    </location>
</feature>
<accession>A0A641AHY6</accession>
<dbReference type="Gene3D" id="1.10.10.10">
    <property type="entry name" value="Winged helix-like DNA-binding domain superfamily/Winged helix DNA-binding domain"/>
    <property type="match status" value="1"/>
</dbReference>
<dbReference type="PRINTS" id="PR00035">
    <property type="entry name" value="HTHGNTR"/>
</dbReference>
<dbReference type="PANTHER" id="PTHR44846">
    <property type="entry name" value="MANNOSYL-D-GLYCERATE TRANSPORT/METABOLISM SYSTEM REPRESSOR MNGR-RELATED"/>
    <property type="match status" value="1"/>
</dbReference>
<dbReference type="Gene3D" id="3.40.1410.10">
    <property type="entry name" value="Chorismate lyase-like"/>
    <property type="match status" value="1"/>
</dbReference>
<dbReference type="InterPro" id="IPR050679">
    <property type="entry name" value="Bact_HTH_transcr_reg"/>
</dbReference>
<dbReference type="OrthoDB" id="3194402at2"/>
<gene>
    <name evidence="5" type="ORF">ESP62_016415</name>
</gene>
<dbReference type="InterPro" id="IPR028978">
    <property type="entry name" value="Chorismate_lyase_/UTRA_dom_sf"/>
</dbReference>